<dbReference type="AlphaFoldDB" id="A0AA39H4G4"/>
<reference evidence="5" key="1">
    <citation type="submission" date="2023-06" db="EMBL/GenBank/DDBJ databases">
        <title>Genomic analysis of the entomopathogenic nematode Steinernema hermaphroditum.</title>
        <authorList>
            <person name="Schwarz E.M."/>
            <person name="Heppert J.K."/>
            <person name="Baniya A."/>
            <person name="Schwartz H.T."/>
            <person name="Tan C.-H."/>
            <person name="Antoshechkin I."/>
            <person name="Sternberg P.W."/>
            <person name="Goodrich-Blair H."/>
            <person name="Dillman A.R."/>
        </authorList>
    </citation>
    <scope>NUCLEOTIDE SEQUENCE</scope>
    <source>
        <strain evidence="5">PS9179</strain>
        <tissue evidence="5">Whole animal</tissue>
    </source>
</reference>
<dbReference type="GO" id="GO:0034198">
    <property type="term" value="P:cellular response to amino acid starvation"/>
    <property type="evidence" value="ECO:0007669"/>
    <property type="project" value="UniProtKB-UniRule"/>
</dbReference>
<feature type="compositionally biased region" description="Acidic residues" evidence="3">
    <location>
        <begin position="59"/>
        <end position="84"/>
    </location>
</feature>
<evidence type="ECO:0000259" key="4">
    <source>
        <dbReference type="Pfam" id="PF24064"/>
    </source>
</evidence>
<keyword evidence="6" id="KW-1185">Reference proteome</keyword>
<comment type="similarity">
    <text evidence="1 2">Belongs to the NPR3 family.</text>
</comment>
<dbReference type="GO" id="GO:1904262">
    <property type="term" value="P:negative regulation of TORC1 signaling"/>
    <property type="evidence" value="ECO:0007669"/>
    <property type="project" value="TreeGrafter"/>
</dbReference>
<evidence type="ECO:0000313" key="5">
    <source>
        <dbReference type="EMBL" id="KAK0398113.1"/>
    </source>
</evidence>
<dbReference type="GO" id="GO:0010508">
    <property type="term" value="P:positive regulation of autophagy"/>
    <property type="evidence" value="ECO:0007669"/>
    <property type="project" value="TreeGrafter"/>
</dbReference>
<evidence type="ECO:0000256" key="1">
    <source>
        <dbReference type="ARBA" id="ARBA00010546"/>
    </source>
</evidence>
<keyword evidence="2" id="KW-0732">Signal</keyword>
<evidence type="ECO:0000256" key="3">
    <source>
        <dbReference type="SAM" id="MobiDB-lite"/>
    </source>
</evidence>
<keyword evidence="2" id="KW-0458">Lysosome</keyword>
<protein>
    <recommendedName>
        <fullName evidence="2">GATOR complex protein NPRL3</fullName>
    </recommendedName>
    <alternativeName>
        <fullName evidence="2">Nitrogen permease regulator 3-like protein</fullName>
    </alternativeName>
</protein>
<comment type="caution">
    <text evidence="5">The sequence shown here is derived from an EMBL/GenBank/DDBJ whole genome shotgun (WGS) entry which is preliminary data.</text>
</comment>
<evidence type="ECO:0000313" key="6">
    <source>
        <dbReference type="Proteomes" id="UP001175271"/>
    </source>
</evidence>
<dbReference type="PANTHER" id="PTHR13153:SF5">
    <property type="entry name" value="GATOR COMPLEX PROTEIN NPRL3"/>
    <property type="match status" value="1"/>
</dbReference>
<dbReference type="GO" id="GO:0005764">
    <property type="term" value="C:lysosome"/>
    <property type="evidence" value="ECO:0007669"/>
    <property type="project" value="UniProtKB-SubCell"/>
</dbReference>
<dbReference type="InterPro" id="IPR005365">
    <property type="entry name" value="Npr3"/>
</dbReference>
<dbReference type="GO" id="GO:1990130">
    <property type="term" value="C:GATOR1 complex"/>
    <property type="evidence" value="ECO:0007669"/>
    <property type="project" value="UniProtKB-UniRule"/>
</dbReference>
<dbReference type="Proteomes" id="UP001175271">
    <property type="component" value="Unassembled WGS sequence"/>
</dbReference>
<dbReference type="Pfam" id="PF24064">
    <property type="entry name" value="HTH_NPRL3"/>
    <property type="match status" value="1"/>
</dbReference>
<organism evidence="5 6">
    <name type="scientific">Steinernema hermaphroditum</name>
    <dbReference type="NCBI Taxonomy" id="289476"/>
    <lineage>
        <taxon>Eukaryota</taxon>
        <taxon>Metazoa</taxon>
        <taxon>Ecdysozoa</taxon>
        <taxon>Nematoda</taxon>
        <taxon>Chromadorea</taxon>
        <taxon>Rhabditida</taxon>
        <taxon>Tylenchina</taxon>
        <taxon>Panagrolaimomorpha</taxon>
        <taxon>Strongyloidoidea</taxon>
        <taxon>Steinernematidae</taxon>
        <taxon>Steinernema</taxon>
    </lineage>
</organism>
<dbReference type="Pfam" id="PF03666">
    <property type="entry name" value="NPR3"/>
    <property type="match status" value="1"/>
</dbReference>
<dbReference type="PANTHER" id="PTHR13153">
    <property type="entry name" value="CGTHBA PROTEIN -14 GENE PROTEIN"/>
    <property type="match status" value="1"/>
</dbReference>
<comment type="function">
    <text evidence="2">As a component of the GATOR1 complex functions as an inhibitor of the amino acid-sensing branch of the TORC1 pathway.</text>
</comment>
<accession>A0AA39H4G4</accession>
<feature type="domain" description="GATOR1 complex protein NPRL3 C-terminal HTH" evidence="4">
    <location>
        <begin position="551"/>
        <end position="589"/>
    </location>
</feature>
<name>A0AA39H4G4_9BILA</name>
<feature type="region of interest" description="Disordered" evidence="3">
    <location>
        <begin position="46"/>
        <end position="112"/>
    </location>
</feature>
<proteinExistence type="inferred from homology"/>
<dbReference type="InterPro" id="IPR056603">
    <property type="entry name" value="HTH_NPRL3"/>
</dbReference>
<comment type="subcellular location">
    <subcellularLocation>
        <location evidence="2">Lysosome</location>
    </subcellularLocation>
</comment>
<dbReference type="GO" id="GO:0038202">
    <property type="term" value="P:TORC1 signaling"/>
    <property type="evidence" value="ECO:0007669"/>
    <property type="project" value="TreeGrafter"/>
</dbReference>
<sequence length="604" mass="68021">MEDLSPGAIPSGVILVTKGATAEQVLFAFPYTLTIPDSFVLINERPAEAETEGNPTAPPEEDETEDQHDEDTLEYSDDDDDYLSDVEGQNGEFPPELRCGGDLETGSQSEYDCEDERNLILDDETPEEEKPVLTTKIEYKKERPSESVQFGISTPMLAYLLASSEEHPLEVKVDNIRFAGYPKKIESLSSDYPTLPQFVSVVFVLPASAPAHIVESFQNLSRLVASAVNFEQTRCHYFQKEALIMQKVHDEIDSHMHDGKAPFEVILNTSQLAQTLREIYDDLREYGMVNAFIDGFVEVGFCLETQALHHAGLPPKSRQDLEAAIRKIRPYHGIILLEETIPSPDANPALKLFLKHCEPDKSLVGISLACGLPLIQVLMVVRHLILWGRAIVIFPLSGSNIYSSATDRQLPLNGELTDQYKEYFPNFHLADVLTHFAPPTTLSTFLENTNNDASKSNERTNIICRLLRDQLIMQLHTFVYLMPPFQSGSKDQKRIDVVLQSEVVERISAVLKRIQEVSPFGDYICRFSEKLYSCCKVLAYSSTTYEVLSALDVFHDLIPYLNGSHHIEDIMFRTNRERGDIIRVLDAFSPLTSSLCRPDFLCSD</sequence>
<evidence type="ECO:0000256" key="2">
    <source>
        <dbReference type="RuleBase" id="RU368069"/>
    </source>
</evidence>
<gene>
    <name evidence="5" type="ORF">QR680_002434</name>
</gene>
<dbReference type="EMBL" id="JAUCMV010000005">
    <property type="protein sequence ID" value="KAK0398113.1"/>
    <property type="molecule type" value="Genomic_DNA"/>
</dbReference>